<sequence>MAGDAPKPSSSKRPPPSSSSSDQQRRSRWESSSPAAGKPSAAGKSSRPSNTDSKKPTPNRCPNPNPNPSPAHPNPSPAQAQTQVPSLVRPSLGPPPPPPPPTYGFHMLDRRTIVLADGSVRSYFALPPDYQDFVPPPRPEPMGRFMPPGGPELGRLGRMSPNGLRDRDDPFRRNPGGQDYWNSLGLEGRGAGPEGSMKRKFGEGEERERDELARQRMHLLQYGNAGASLGTGTSSPFAREDEFRASKHMRIGGGGGFDNNVVMRQEIDPAVMKAFLHFAKLINDNANQRRNYLENGKHGPVQCLACGRSSKDFPDVHALVMHTYYSDNADLRMDHLGLHRALCVLMGWSYMRPPDNSQAYQFLPADEAAANQDDLILWPPMVIIHNTNTGKGKDGRMEGMGNKAMDSKLRDLGYPGGKSHSLYNREGHRGITLVKFVHDRSGLEAAMRLADYFEKERRGRREWARVQSMATGRDDDNNLDLVTVDDRTKERKKILYGYLGTASDLEKLDFETRKKVAIESKREKLFS</sequence>
<dbReference type="PANTHER" id="PTHR46619">
    <property type="entry name" value="RNA RECOGNITION MOTIF XS DOMAIN PROTEIN-RELATED"/>
    <property type="match status" value="1"/>
</dbReference>
<dbReference type="OrthoDB" id="1915348at2759"/>
<feature type="compositionally biased region" description="Pro residues" evidence="1">
    <location>
        <begin position="59"/>
        <end position="76"/>
    </location>
</feature>
<feature type="domain" description="XS" evidence="2">
    <location>
        <begin position="373"/>
        <end position="506"/>
    </location>
</feature>
<organism evidence="3 4">
    <name type="scientific">Carnegiea gigantea</name>
    <dbReference type="NCBI Taxonomy" id="171969"/>
    <lineage>
        <taxon>Eukaryota</taxon>
        <taxon>Viridiplantae</taxon>
        <taxon>Streptophyta</taxon>
        <taxon>Embryophyta</taxon>
        <taxon>Tracheophyta</taxon>
        <taxon>Spermatophyta</taxon>
        <taxon>Magnoliopsida</taxon>
        <taxon>eudicotyledons</taxon>
        <taxon>Gunneridae</taxon>
        <taxon>Pentapetalae</taxon>
        <taxon>Caryophyllales</taxon>
        <taxon>Cactineae</taxon>
        <taxon>Cactaceae</taxon>
        <taxon>Cactoideae</taxon>
        <taxon>Echinocereeae</taxon>
        <taxon>Carnegiea</taxon>
    </lineage>
</organism>
<dbReference type="EMBL" id="JAKOGI010000134">
    <property type="protein sequence ID" value="KAJ8442773.1"/>
    <property type="molecule type" value="Genomic_DNA"/>
</dbReference>
<evidence type="ECO:0000313" key="4">
    <source>
        <dbReference type="Proteomes" id="UP001153076"/>
    </source>
</evidence>
<dbReference type="PANTHER" id="PTHR46619:SF3">
    <property type="entry name" value="RNA RECOGNITION MOTIF XS DOMAIN PROTEIN"/>
    <property type="match status" value="1"/>
</dbReference>
<dbReference type="GO" id="GO:0031047">
    <property type="term" value="P:regulatory ncRNA-mediated gene silencing"/>
    <property type="evidence" value="ECO:0007669"/>
    <property type="project" value="InterPro"/>
</dbReference>
<feature type="region of interest" description="Disordered" evidence="1">
    <location>
        <begin position="1"/>
        <end position="106"/>
    </location>
</feature>
<evidence type="ECO:0000313" key="3">
    <source>
        <dbReference type="EMBL" id="KAJ8442773.1"/>
    </source>
</evidence>
<protein>
    <recommendedName>
        <fullName evidence="2">XS domain-containing protein</fullName>
    </recommendedName>
</protein>
<feature type="compositionally biased region" description="Low complexity" evidence="1">
    <location>
        <begin position="1"/>
        <end position="22"/>
    </location>
</feature>
<dbReference type="Pfam" id="PF03468">
    <property type="entry name" value="XS"/>
    <property type="match status" value="1"/>
</dbReference>
<proteinExistence type="predicted"/>
<keyword evidence="4" id="KW-1185">Reference proteome</keyword>
<name>A0A9Q1KH63_9CARY</name>
<evidence type="ECO:0000259" key="2">
    <source>
        <dbReference type="Pfam" id="PF03468"/>
    </source>
</evidence>
<accession>A0A9Q1KH63</accession>
<feature type="compositionally biased region" description="Low complexity" evidence="1">
    <location>
        <begin position="30"/>
        <end position="46"/>
    </location>
</feature>
<dbReference type="Gene3D" id="3.30.70.2890">
    <property type="entry name" value="XS domain"/>
    <property type="match status" value="1"/>
</dbReference>
<dbReference type="Proteomes" id="UP001153076">
    <property type="component" value="Unassembled WGS sequence"/>
</dbReference>
<comment type="caution">
    <text evidence="3">The sequence shown here is derived from an EMBL/GenBank/DDBJ whole genome shotgun (WGS) entry which is preliminary data.</text>
</comment>
<reference evidence="3" key="1">
    <citation type="submission" date="2022-04" db="EMBL/GenBank/DDBJ databases">
        <title>Carnegiea gigantea Genome sequencing and assembly v2.</title>
        <authorList>
            <person name="Copetti D."/>
            <person name="Sanderson M.J."/>
            <person name="Burquez A."/>
            <person name="Wojciechowski M.F."/>
        </authorList>
    </citation>
    <scope>NUCLEOTIDE SEQUENCE</scope>
    <source>
        <strain evidence="3">SGP5-SGP5p</strain>
        <tissue evidence="3">Aerial part</tissue>
    </source>
</reference>
<evidence type="ECO:0000256" key="1">
    <source>
        <dbReference type="SAM" id="MobiDB-lite"/>
    </source>
</evidence>
<feature type="region of interest" description="Disordered" evidence="1">
    <location>
        <begin position="164"/>
        <end position="203"/>
    </location>
</feature>
<dbReference type="InterPro" id="IPR038588">
    <property type="entry name" value="XS_domain_sf"/>
</dbReference>
<gene>
    <name evidence="3" type="ORF">Cgig2_011043</name>
</gene>
<feature type="compositionally biased region" description="Pro residues" evidence="1">
    <location>
        <begin position="92"/>
        <end position="102"/>
    </location>
</feature>
<dbReference type="AlphaFoldDB" id="A0A9Q1KH63"/>
<dbReference type="InterPro" id="IPR005380">
    <property type="entry name" value="XS_domain"/>
</dbReference>